<reference evidence="3 4" key="1">
    <citation type="journal article" date="2015" name="Genome Announc.">
        <title>Complete Genome Sequence of Methylobacterium aquaticum Strain 22A, Isolated from Racomitrium japonicum Moss.</title>
        <authorList>
            <person name="Tani A."/>
            <person name="Ogura Y."/>
            <person name="Hayashi T."/>
            <person name="Kimbara K."/>
        </authorList>
    </citation>
    <scope>NUCLEOTIDE SEQUENCE [LARGE SCALE GENOMIC DNA]</scope>
    <source>
        <strain evidence="3 4">MA-22A</strain>
    </source>
</reference>
<sequence>MLPSLTVPAGRPLPHRGAPVLHLFMTVDAVGGIWQYGLDLAEEMTRRGVAVTLAVLGPEPSQDQMRAARAIRGLDLRPLGVSLDWTALTRREVEATAAIVAREAERAGADLIHLNSPALAALAEFCAPVIAVAHACVATWWAAMRPGPLPPDLAWRANLVAEGYRRVDALLSPTRAFAEATAATYGISPPRVVPNGRRKPADRGQRTPAGAAASPFAFTAGRLWDEGKNARTLDRAAARMRLPLLAAGDLKGPNAAQFAPEHLRSLGRLSDQDVARWLAGSPIYASAARYEPFGLGVLEAASAGCALVLSDIPTFRELWDEAAIFIAPDDDAGFAHAIEMVAADPAIRARLGAEARARAETYTVEAMTAGVLEAYRAVLTGPPLRAGMPA</sequence>
<dbReference type="EMBL" id="AP014704">
    <property type="protein sequence ID" value="BAQ43724.1"/>
    <property type="molecule type" value="Genomic_DNA"/>
</dbReference>
<evidence type="ECO:0000313" key="4">
    <source>
        <dbReference type="Proteomes" id="UP000061432"/>
    </source>
</evidence>
<dbReference type="InterPro" id="IPR028098">
    <property type="entry name" value="Glyco_trans_4-like_N"/>
</dbReference>
<protein>
    <submittedName>
        <fullName evidence="3">Glycosyl transferase family 1</fullName>
    </submittedName>
</protein>
<feature type="domain" description="Glycosyltransferase subfamily 4-like N-terminal" evidence="2">
    <location>
        <begin position="30"/>
        <end position="196"/>
    </location>
</feature>
<keyword evidence="3" id="KW-0808">Transferase</keyword>
<dbReference type="CDD" id="cd03801">
    <property type="entry name" value="GT4_PimA-like"/>
    <property type="match status" value="1"/>
</dbReference>
<dbReference type="Pfam" id="PF13692">
    <property type="entry name" value="Glyco_trans_1_4"/>
    <property type="match status" value="1"/>
</dbReference>
<dbReference type="RefSeq" id="WP_060845359.1">
    <property type="nucleotide sequence ID" value="NZ_AP014704.1"/>
</dbReference>
<dbReference type="Gene3D" id="3.40.50.2000">
    <property type="entry name" value="Glycogen Phosphorylase B"/>
    <property type="match status" value="2"/>
</dbReference>
<dbReference type="STRING" id="270351.Maq22A_c01100"/>
<dbReference type="GO" id="GO:0016757">
    <property type="term" value="F:glycosyltransferase activity"/>
    <property type="evidence" value="ECO:0007669"/>
    <property type="project" value="TreeGrafter"/>
</dbReference>
<evidence type="ECO:0000256" key="1">
    <source>
        <dbReference type="SAM" id="MobiDB-lite"/>
    </source>
</evidence>
<feature type="region of interest" description="Disordered" evidence="1">
    <location>
        <begin position="189"/>
        <end position="210"/>
    </location>
</feature>
<dbReference type="Proteomes" id="UP000061432">
    <property type="component" value="Chromosome"/>
</dbReference>
<dbReference type="PANTHER" id="PTHR45947">
    <property type="entry name" value="SULFOQUINOVOSYL TRANSFERASE SQD2"/>
    <property type="match status" value="1"/>
</dbReference>
<dbReference type="PATRIC" id="fig|270351.10.peg.218"/>
<gene>
    <name evidence="3" type="primary">rfaG</name>
    <name evidence="3" type="ORF">Maq22A_c01100</name>
</gene>
<name>A0A0C6FFE1_9HYPH</name>
<evidence type="ECO:0000313" key="3">
    <source>
        <dbReference type="EMBL" id="BAQ43724.1"/>
    </source>
</evidence>
<dbReference type="InterPro" id="IPR050194">
    <property type="entry name" value="Glycosyltransferase_grp1"/>
</dbReference>
<dbReference type="SUPFAM" id="SSF53756">
    <property type="entry name" value="UDP-Glycosyltransferase/glycogen phosphorylase"/>
    <property type="match status" value="1"/>
</dbReference>
<dbReference type="PANTHER" id="PTHR45947:SF3">
    <property type="entry name" value="SULFOQUINOVOSYL TRANSFERASE SQD2"/>
    <property type="match status" value="1"/>
</dbReference>
<dbReference type="AlphaFoldDB" id="A0A0C6FFE1"/>
<dbReference type="Pfam" id="PF13439">
    <property type="entry name" value="Glyco_transf_4"/>
    <property type="match status" value="1"/>
</dbReference>
<reference evidence="4" key="2">
    <citation type="submission" date="2015-01" db="EMBL/GenBank/DDBJ databases">
        <title>Complete genome sequence of Methylobacterium aquaticum strain 22A.</title>
        <authorList>
            <person name="Tani A."/>
            <person name="Ogura Y."/>
            <person name="Hayashi T."/>
        </authorList>
    </citation>
    <scope>NUCLEOTIDE SEQUENCE [LARGE SCALE GENOMIC DNA]</scope>
    <source>
        <strain evidence="4">MA-22A</strain>
    </source>
</reference>
<dbReference type="OrthoDB" id="7847955at2"/>
<proteinExistence type="predicted"/>
<organism evidence="3 4">
    <name type="scientific">Methylobacterium aquaticum</name>
    <dbReference type="NCBI Taxonomy" id="270351"/>
    <lineage>
        <taxon>Bacteria</taxon>
        <taxon>Pseudomonadati</taxon>
        <taxon>Pseudomonadota</taxon>
        <taxon>Alphaproteobacteria</taxon>
        <taxon>Hyphomicrobiales</taxon>
        <taxon>Methylobacteriaceae</taxon>
        <taxon>Methylobacterium</taxon>
    </lineage>
</organism>
<evidence type="ECO:0000259" key="2">
    <source>
        <dbReference type="Pfam" id="PF13439"/>
    </source>
</evidence>
<dbReference type="KEGG" id="maqu:Maq22A_c01100"/>
<accession>A0A0C6FFE1</accession>